<gene>
    <name evidence="1" type="ORF">TT172_LOCUS9781</name>
</gene>
<organism evidence="1 2">
    <name type="scientific">Thermothielavioides terrestris</name>
    <dbReference type="NCBI Taxonomy" id="2587410"/>
    <lineage>
        <taxon>Eukaryota</taxon>
        <taxon>Fungi</taxon>
        <taxon>Dikarya</taxon>
        <taxon>Ascomycota</taxon>
        <taxon>Pezizomycotina</taxon>
        <taxon>Sordariomycetes</taxon>
        <taxon>Sordariomycetidae</taxon>
        <taxon>Sordariales</taxon>
        <taxon>Chaetomiaceae</taxon>
        <taxon>Thermothielavioides</taxon>
    </lineage>
</organism>
<evidence type="ECO:0000313" key="1">
    <source>
        <dbReference type="EMBL" id="SPQ27362.1"/>
    </source>
</evidence>
<dbReference type="AlphaFoldDB" id="A0A446BY08"/>
<protein>
    <submittedName>
        <fullName evidence="1">E6cccff5-2b71-4ae4-9c1a-fb0b51852e79</fullName>
    </submittedName>
</protein>
<evidence type="ECO:0000313" key="2">
    <source>
        <dbReference type="Proteomes" id="UP000289323"/>
    </source>
</evidence>
<dbReference type="Proteomes" id="UP000289323">
    <property type="component" value="Unassembled WGS sequence"/>
</dbReference>
<name>A0A446BY08_9PEZI</name>
<reference evidence="1 2" key="1">
    <citation type="submission" date="2018-04" db="EMBL/GenBank/DDBJ databases">
        <authorList>
            <person name="Huttner S."/>
            <person name="Dainat J."/>
        </authorList>
    </citation>
    <scope>NUCLEOTIDE SEQUENCE [LARGE SCALE GENOMIC DNA]</scope>
</reference>
<dbReference type="EMBL" id="OUUZ01000019">
    <property type="protein sequence ID" value="SPQ27362.1"/>
    <property type="molecule type" value="Genomic_DNA"/>
</dbReference>
<proteinExistence type="predicted"/>
<sequence>MGSNINPDEIQEFIRRLSRSDLPYSDWRRWPRQLPPSQYRDVLSRSDYSDGGSLASEYATGSIAGSEASTVRSAAPPSIFSSQVDDRSSVGQSSAPSVGVPQMTFTQQFANPTVPAARQDRQILWCEFCELKGCNATFLLDDEAAWIQHHAQHLQDRFPRRLMCWFCDHVPFVAAHPSHRSHNFVLRMQHIREHIFSDDRLTSEDMRPDFHIVKHLYEHGLLDDAMFKHAMAYDETPEVYRLSDDGPTSRAMGQFHDLEKERRELKKRRKQEAKQAARSGGK</sequence>
<accession>A0A446BY08</accession>